<accession>A0A6L9STS3</accession>
<evidence type="ECO:0000313" key="2">
    <source>
        <dbReference type="Proteomes" id="UP000483293"/>
    </source>
</evidence>
<reference evidence="1 2" key="1">
    <citation type="submission" date="2019-10" db="EMBL/GenBank/DDBJ databases">
        <title>Bifidobacterium from non-human primates.</title>
        <authorList>
            <person name="Modesto M."/>
        </authorList>
    </citation>
    <scope>NUCLEOTIDE SEQUENCE [LARGE SCALE GENOMIC DNA]</scope>
    <source>
        <strain evidence="1 2">SMA15</strain>
    </source>
</reference>
<keyword evidence="2" id="KW-1185">Reference proteome</keyword>
<dbReference type="EMBL" id="WHZV01000005">
    <property type="protein sequence ID" value="NEG55415.1"/>
    <property type="molecule type" value="Genomic_DNA"/>
</dbReference>
<proteinExistence type="predicted"/>
<evidence type="ECO:0000313" key="1">
    <source>
        <dbReference type="EMBL" id="NEG55415.1"/>
    </source>
</evidence>
<dbReference type="RefSeq" id="WP_163197128.1">
    <property type="nucleotide sequence ID" value="NZ_WHZV01000005.1"/>
</dbReference>
<sequence>MRERPSFDNIAFNKTVRVVQRHAGRKVREFNAQPIVGDWNEDGLQVTFKPVSTRASNGTLYLDD</sequence>
<comment type="caution">
    <text evidence="1">The sequence shown here is derived from an EMBL/GenBank/DDBJ whole genome shotgun (WGS) entry which is preliminary data.</text>
</comment>
<gene>
    <name evidence="1" type="ORF">GFD21_06475</name>
</gene>
<name>A0A6L9STS3_9BIFI</name>
<organism evidence="1 2">
    <name type="scientific">Bifidobacterium platyrrhinorum</name>
    <dbReference type="NCBI Taxonomy" id="2661628"/>
    <lineage>
        <taxon>Bacteria</taxon>
        <taxon>Bacillati</taxon>
        <taxon>Actinomycetota</taxon>
        <taxon>Actinomycetes</taxon>
        <taxon>Bifidobacteriales</taxon>
        <taxon>Bifidobacteriaceae</taxon>
        <taxon>Bifidobacterium</taxon>
    </lineage>
</organism>
<dbReference type="Proteomes" id="UP000483293">
    <property type="component" value="Unassembled WGS sequence"/>
</dbReference>
<protein>
    <submittedName>
        <fullName evidence="1">Uncharacterized protein</fullName>
    </submittedName>
</protein>
<dbReference type="AlphaFoldDB" id="A0A6L9STS3"/>